<proteinExistence type="predicted"/>
<reference evidence="1" key="2">
    <citation type="journal article" date="2015" name="Data Brief">
        <title>Shoot transcriptome of the giant reed, Arundo donax.</title>
        <authorList>
            <person name="Barrero R.A."/>
            <person name="Guerrero F.D."/>
            <person name="Moolhuijzen P."/>
            <person name="Goolsby J.A."/>
            <person name="Tidwell J."/>
            <person name="Bellgard S.E."/>
            <person name="Bellgard M.I."/>
        </authorList>
    </citation>
    <scope>NUCLEOTIDE SEQUENCE</scope>
    <source>
        <tissue evidence="1">Shoot tissue taken approximately 20 cm above the soil surface</tissue>
    </source>
</reference>
<sequence>MCMLRWMCGHTRKDQVRNDDIRGRVGVASIEEKLVQHSLRWFGHIQRRPPEAPVHYGRLKRTDNVKRGRNRPNLTWEESCT</sequence>
<dbReference type="EMBL" id="GBRH01161412">
    <property type="protein sequence ID" value="JAE36484.1"/>
    <property type="molecule type" value="Transcribed_RNA"/>
</dbReference>
<dbReference type="AlphaFoldDB" id="A0A0A9HKX9"/>
<dbReference type="PANTHER" id="PTHR46238:SF11">
    <property type="entry name" value="AGAMOUS-LIKE MADS-BOX PROTEIN AGL16"/>
    <property type="match status" value="1"/>
</dbReference>
<name>A0A0A9HKX9_ARUDO</name>
<organism evidence="1">
    <name type="scientific">Arundo donax</name>
    <name type="common">Giant reed</name>
    <name type="synonym">Donax arundinaceus</name>
    <dbReference type="NCBI Taxonomy" id="35708"/>
    <lineage>
        <taxon>Eukaryota</taxon>
        <taxon>Viridiplantae</taxon>
        <taxon>Streptophyta</taxon>
        <taxon>Embryophyta</taxon>
        <taxon>Tracheophyta</taxon>
        <taxon>Spermatophyta</taxon>
        <taxon>Magnoliopsida</taxon>
        <taxon>Liliopsida</taxon>
        <taxon>Poales</taxon>
        <taxon>Poaceae</taxon>
        <taxon>PACMAD clade</taxon>
        <taxon>Arundinoideae</taxon>
        <taxon>Arundineae</taxon>
        <taxon>Arundo</taxon>
    </lineage>
</organism>
<protein>
    <submittedName>
        <fullName evidence="1">Uncharacterized protein</fullName>
    </submittedName>
</protein>
<accession>A0A0A9HKX9</accession>
<evidence type="ECO:0000313" key="1">
    <source>
        <dbReference type="EMBL" id="JAE36484.1"/>
    </source>
</evidence>
<dbReference type="PANTHER" id="PTHR46238">
    <property type="entry name" value="REVERSE TRANSCRIPTASE DOMAIN-CONTAINING PROTEIN"/>
    <property type="match status" value="1"/>
</dbReference>
<reference evidence="1" key="1">
    <citation type="submission" date="2014-09" db="EMBL/GenBank/DDBJ databases">
        <authorList>
            <person name="Magalhaes I.L.F."/>
            <person name="Oliveira U."/>
            <person name="Santos F.R."/>
            <person name="Vidigal T.H.D.A."/>
            <person name="Brescovit A.D."/>
            <person name="Santos A.J."/>
        </authorList>
    </citation>
    <scope>NUCLEOTIDE SEQUENCE</scope>
    <source>
        <tissue evidence="1">Shoot tissue taken approximately 20 cm above the soil surface</tissue>
    </source>
</reference>